<evidence type="ECO:0000256" key="1">
    <source>
        <dbReference type="SAM" id="Phobius"/>
    </source>
</evidence>
<dbReference type="OrthoDB" id="9781349at2"/>
<accession>A0A4R5DFV5</accession>
<evidence type="ECO:0000259" key="2">
    <source>
        <dbReference type="Pfam" id="PF01970"/>
    </source>
</evidence>
<feature type="transmembrane region" description="Helical" evidence="1">
    <location>
        <begin position="415"/>
        <end position="443"/>
    </location>
</feature>
<gene>
    <name evidence="3" type="ORF">E1269_14830</name>
</gene>
<keyword evidence="1" id="KW-0472">Membrane</keyword>
<feature type="transmembrane region" description="Helical" evidence="1">
    <location>
        <begin position="62"/>
        <end position="82"/>
    </location>
</feature>
<protein>
    <submittedName>
        <fullName evidence="3">C4-dicarboxylate ABC transporter permease</fullName>
    </submittedName>
</protein>
<dbReference type="PANTHER" id="PTHR35342:SF5">
    <property type="entry name" value="TRICARBOXYLIC TRANSPORT PROTEIN"/>
    <property type="match status" value="1"/>
</dbReference>
<feature type="transmembrane region" description="Helical" evidence="1">
    <location>
        <begin position="148"/>
        <end position="164"/>
    </location>
</feature>
<evidence type="ECO:0000313" key="4">
    <source>
        <dbReference type="Proteomes" id="UP000294739"/>
    </source>
</evidence>
<name>A0A4R5DFV5_9ACTN</name>
<proteinExistence type="predicted"/>
<dbReference type="Pfam" id="PF01970">
    <property type="entry name" value="TctA"/>
    <property type="match status" value="1"/>
</dbReference>
<feature type="transmembrane region" description="Helical" evidence="1">
    <location>
        <begin position="201"/>
        <end position="224"/>
    </location>
</feature>
<keyword evidence="4" id="KW-1185">Reference proteome</keyword>
<feature type="transmembrane region" description="Helical" evidence="1">
    <location>
        <begin position="388"/>
        <end position="408"/>
    </location>
</feature>
<dbReference type="InterPro" id="IPR002823">
    <property type="entry name" value="DUF112_TM"/>
</dbReference>
<dbReference type="InParanoid" id="A0A4R5DFV5"/>
<dbReference type="RefSeq" id="WP_131895772.1">
    <property type="nucleotide sequence ID" value="NZ_SMKZ01000019.1"/>
</dbReference>
<feature type="transmembrane region" description="Helical" evidence="1">
    <location>
        <begin position="110"/>
        <end position="136"/>
    </location>
</feature>
<organism evidence="3 4">
    <name type="scientific">Jiangella asiatica</name>
    <dbReference type="NCBI Taxonomy" id="2530372"/>
    <lineage>
        <taxon>Bacteria</taxon>
        <taxon>Bacillati</taxon>
        <taxon>Actinomycetota</taxon>
        <taxon>Actinomycetes</taxon>
        <taxon>Jiangellales</taxon>
        <taxon>Jiangellaceae</taxon>
        <taxon>Jiangella</taxon>
    </lineage>
</organism>
<feature type="transmembrane region" description="Helical" evidence="1">
    <location>
        <begin position="355"/>
        <end position="382"/>
    </location>
</feature>
<keyword evidence="1" id="KW-1133">Transmembrane helix</keyword>
<dbReference type="AlphaFoldDB" id="A0A4R5DFV5"/>
<sequence length="511" mass="53049">MEIFSSLLGGFGTLFSSPHLIAAIAGAVVAGMVVGALPGLTATMAMALFLPFTFLMEPATGLAVLMGVFAGGIAGGSVPAILLNVPGTPASAATLLDGYPMTRKGRAGEALSMAMFASAVGGLVSALLMSVLAPVIARFALNFQAPEFFVLAIYGLTIIAAVAGKSLLKGYIAGLIGLVVGIVGLDPIAGQLRLTFGSQALYGGISLIPVLIGVFGITQALVMVRESSGVTERPRISGRTFVSADDLRSSSGTLVRGSLIGSGIGAIPGTGTDIGAFLSYSEARRRPKGRIPFGEGNPQGVAASESANNAVVGGSMIPTFTLGIPGEAGTAVLLGGLLIHGLMPGPDLFTGSQSSLVYTIFASFIVANVMILLLGTLAARLFVHVVRVPNQVLVPVILMFCMVGSYAINNRIADVYVTVVFGILGYFMVTHEFPVSPLVLGLILGPMAETNFRRAMTITHGDWTIFFTRPASLVFWALIVLSLVYVWRSARQRRVQEPAESEDSPEAVRPT</sequence>
<dbReference type="EMBL" id="SMKZ01000019">
    <property type="protein sequence ID" value="TDE09283.1"/>
    <property type="molecule type" value="Genomic_DNA"/>
</dbReference>
<feature type="domain" description="DUF112" evidence="2">
    <location>
        <begin position="22"/>
        <end position="440"/>
    </location>
</feature>
<feature type="transmembrane region" description="Helical" evidence="1">
    <location>
        <begin position="170"/>
        <end position="189"/>
    </location>
</feature>
<feature type="transmembrane region" description="Helical" evidence="1">
    <location>
        <begin position="463"/>
        <end position="487"/>
    </location>
</feature>
<comment type="caution">
    <text evidence="3">The sequence shown here is derived from an EMBL/GenBank/DDBJ whole genome shotgun (WGS) entry which is preliminary data.</text>
</comment>
<feature type="transmembrane region" description="Helical" evidence="1">
    <location>
        <begin position="322"/>
        <end position="343"/>
    </location>
</feature>
<dbReference type="PANTHER" id="PTHR35342">
    <property type="entry name" value="TRICARBOXYLIC TRANSPORT PROTEIN"/>
    <property type="match status" value="1"/>
</dbReference>
<evidence type="ECO:0000313" key="3">
    <source>
        <dbReference type="EMBL" id="TDE09283.1"/>
    </source>
</evidence>
<dbReference type="Proteomes" id="UP000294739">
    <property type="component" value="Unassembled WGS sequence"/>
</dbReference>
<feature type="transmembrane region" description="Helical" evidence="1">
    <location>
        <begin position="20"/>
        <end position="50"/>
    </location>
</feature>
<keyword evidence="1" id="KW-0812">Transmembrane</keyword>
<reference evidence="3 4" key="1">
    <citation type="submission" date="2019-03" db="EMBL/GenBank/DDBJ databases">
        <title>Draft genome sequences of novel Actinobacteria.</title>
        <authorList>
            <person name="Sahin N."/>
            <person name="Ay H."/>
            <person name="Saygin H."/>
        </authorList>
    </citation>
    <scope>NUCLEOTIDE SEQUENCE [LARGE SCALE GENOMIC DNA]</scope>
    <source>
        <strain evidence="3 4">5K138</strain>
    </source>
</reference>